<keyword evidence="3" id="KW-1185">Reference proteome</keyword>
<dbReference type="InterPro" id="IPR036928">
    <property type="entry name" value="AS_sf"/>
</dbReference>
<protein>
    <submittedName>
        <fullName evidence="2">Amidase</fullName>
    </submittedName>
</protein>
<gene>
    <name evidence="2" type="ORF">CQU01_21160</name>
</gene>
<dbReference type="PANTHER" id="PTHR43372">
    <property type="entry name" value="FATTY-ACID AMIDE HYDROLASE"/>
    <property type="match status" value="1"/>
</dbReference>
<dbReference type="AlphaFoldDB" id="A0A511V1T3"/>
<dbReference type="Pfam" id="PF01425">
    <property type="entry name" value="Amidase"/>
    <property type="match status" value="1"/>
</dbReference>
<reference evidence="2 3" key="1">
    <citation type="submission" date="2019-07" db="EMBL/GenBank/DDBJ databases">
        <title>Whole genome shotgun sequence of Cerasibacillus quisquiliarum NBRC 102429.</title>
        <authorList>
            <person name="Hosoyama A."/>
            <person name="Uohara A."/>
            <person name="Ohji S."/>
            <person name="Ichikawa N."/>
        </authorList>
    </citation>
    <scope>NUCLEOTIDE SEQUENCE [LARGE SCALE GENOMIC DNA]</scope>
    <source>
        <strain evidence="2 3">NBRC 102429</strain>
    </source>
</reference>
<sequence>MIKGEQTVDTKDILFMDATTLASKIANREITSLYATETYITHLKKVNSKINCLVENRFDEALKEAKIIDTTIKQNRMKHKKLLGVPISMKESFDITGMKTTGGLIHLKNAVRDKDAEVVARLKSEGAIILGKTNTSALCFCQETDNKLYGRTNNPWDLTKTAGGSSGGEAALIAVGGAAAGIGSDIGGSIRFPSHFNGVIGFKSGHHQVSQDGSFPKAEIPLQERMLGIGPITKSVQDAKIIYNLIAKQPASRRNLTNFTITFLPRMNYPMSDETEAMLTRVQKQVENEFEILREVPPFFEQSALLWQEMMSVDAGESIAQITFNQKKRRETREYIKELLTRKSNIHRYLSWALIGAKLFKPSQKRIKELNDIIRRGDELLNNYLDDKILIFPLYHTSALRHGHLYKEIFSIRKTFLKYMPYVAYANVWGLPALIIPIENDKQHMPMAVQLISKNGNEDALFQLGEWLEDLNRGYVRCQKYD</sequence>
<dbReference type="RefSeq" id="WP_246118096.1">
    <property type="nucleotide sequence ID" value="NZ_BJXW01000024.1"/>
</dbReference>
<dbReference type="SUPFAM" id="SSF75304">
    <property type="entry name" value="Amidase signature (AS) enzymes"/>
    <property type="match status" value="1"/>
</dbReference>
<evidence type="ECO:0000313" key="3">
    <source>
        <dbReference type="Proteomes" id="UP000321491"/>
    </source>
</evidence>
<accession>A0A511V1T3</accession>
<dbReference type="PROSITE" id="PS00571">
    <property type="entry name" value="AMIDASES"/>
    <property type="match status" value="1"/>
</dbReference>
<evidence type="ECO:0000259" key="1">
    <source>
        <dbReference type="Pfam" id="PF01425"/>
    </source>
</evidence>
<dbReference type="InterPro" id="IPR052739">
    <property type="entry name" value="FAAH2"/>
</dbReference>
<dbReference type="InterPro" id="IPR020556">
    <property type="entry name" value="Amidase_CS"/>
</dbReference>
<proteinExistence type="predicted"/>
<dbReference type="Proteomes" id="UP000321491">
    <property type="component" value="Unassembled WGS sequence"/>
</dbReference>
<evidence type="ECO:0000313" key="2">
    <source>
        <dbReference type="EMBL" id="GEN31878.1"/>
    </source>
</evidence>
<dbReference type="Gene3D" id="3.90.1300.10">
    <property type="entry name" value="Amidase signature (AS) domain"/>
    <property type="match status" value="1"/>
</dbReference>
<name>A0A511V1T3_9BACI</name>
<organism evidence="2 3">
    <name type="scientific">Cerasibacillus quisquiliarum</name>
    <dbReference type="NCBI Taxonomy" id="227865"/>
    <lineage>
        <taxon>Bacteria</taxon>
        <taxon>Bacillati</taxon>
        <taxon>Bacillota</taxon>
        <taxon>Bacilli</taxon>
        <taxon>Bacillales</taxon>
        <taxon>Bacillaceae</taxon>
        <taxon>Cerasibacillus</taxon>
    </lineage>
</organism>
<feature type="domain" description="Amidase" evidence="1">
    <location>
        <begin position="35"/>
        <end position="461"/>
    </location>
</feature>
<dbReference type="EMBL" id="BJXW01000024">
    <property type="protein sequence ID" value="GEN31878.1"/>
    <property type="molecule type" value="Genomic_DNA"/>
</dbReference>
<dbReference type="GO" id="GO:0012505">
    <property type="term" value="C:endomembrane system"/>
    <property type="evidence" value="ECO:0007669"/>
    <property type="project" value="TreeGrafter"/>
</dbReference>
<dbReference type="PANTHER" id="PTHR43372:SF4">
    <property type="entry name" value="FATTY-ACID AMIDE HYDROLASE 2"/>
    <property type="match status" value="1"/>
</dbReference>
<dbReference type="InterPro" id="IPR023631">
    <property type="entry name" value="Amidase_dom"/>
</dbReference>
<comment type="caution">
    <text evidence="2">The sequence shown here is derived from an EMBL/GenBank/DDBJ whole genome shotgun (WGS) entry which is preliminary data.</text>
</comment>